<protein>
    <submittedName>
        <fullName evidence="1">Uncharacterized protein</fullName>
    </submittedName>
</protein>
<evidence type="ECO:0000313" key="2">
    <source>
        <dbReference type="Proteomes" id="UP000299102"/>
    </source>
</evidence>
<dbReference type="Proteomes" id="UP000299102">
    <property type="component" value="Unassembled WGS sequence"/>
</dbReference>
<proteinExistence type="predicted"/>
<accession>A0A4C1X819</accession>
<dbReference type="AlphaFoldDB" id="A0A4C1X819"/>
<gene>
    <name evidence="1" type="ORF">EVAR_82461_1</name>
</gene>
<evidence type="ECO:0000313" key="1">
    <source>
        <dbReference type="EMBL" id="GBP58484.1"/>
    </source>
</evidence>
<dbReference type="EMBL" id="BGZK01000736">
    <property type="protein sequence ID" value="GBP58484.1"/>
    <property type="molecule type" value="Genomic_DNA"/>
</dbReference>
<name>A0A4C1X819_EUMVA</name>
<organism evidence="1 2">
    <name type="scientific">Eumeta variegata</name>
    <name type="common">Bagworm moth</name>
    <name type="synonym">Eumeta japonica</name>
    <dbReference type="NCBI Taxonomy" id="151549"/>
    <lineage>
        <taxon>Eukaryota</taxon>
        <taxon>Metazoa</taxon>
        <taxon>Ecdysozoa</taxon>
        <taxon>Arthropoda</taxon>
        <taxon>Hexapoda</taxon>
        <taxon>Insecta</taxon>
        <taxon>Pterygota</taxon>
        <taxon>Neoptera</taxon>
        <taxon>Endopterygota</taxon>
        <taxon>Lepidoptera</taxon>
        <taxon>Glossata</taxon>
        <taxon>Ditrysia</taxon>
        <taxon>Tineoidea</taxon>
        <taxon>Psychidae</taxon>
        <taxon>Oiketicinae</taxon>
        <taxon>Eumeta</taxon>
    </lineage>
</organism>
<comment type="caution">
    <text evidence="1">The sequence shown here is derived from an EMBL/GenBank/DDBJ whole genome shotgun (WGS) entry which is preliminary data.</text>
</comment>
<keyword evidence="2" id="KW-1185">Reference proteome</keyword>
<reference evidence="1 2" key="1">
    <citation type="journal article" date="2019" name="Commun. Biol.">
        <title>The bagworm genome reveals a unique fibroin gene that provides high tensile strength.</title>
        <authorList>
            <person name="Kono N."/>
            <person name="Nakamura H."/>
            <person name="Ohtoshi R."/>
            <person name="Tomita M."/>
            <person name="Numata K."/>
            <person name="Arakawa K."/>
        </authorList>
    </citation>
    <scope>NUCLEOTIDE SEQUENCE [LARGE SCALE GENOMIC DNA]</scope>
</reference>
<sequence length="97" mass="10505">MGNRNSHSLGESNSGNFTPVIVWYCTGRAGPFTCCNHSAALPQCIIEGQTSTRTTRVWVVTATQEHSFGRVTNAMPVSWIGIFGGGRSGLMEREKSL</sequence>